<comment type="caution">
    <text evidence="2">The sequence shown here is derived from an EMBL/GenBank/DDBJ whole genome shotgun (WGS) entry which is preliminary data.</text>
</comment>
<dbReference type="RefSeq" id="WP_161804331.1">
    <property type="nucleotide sequence ID" value="NZ_LQYY01000104.1"/>
</dbReference>
<feature type="domain" description="Abortive infection protein-like C-terminal" evidence="1">
    <location>
        <begin position="43"/>
        <end position="90"/>
    </location>
</feature>
<dbReference type="Pfam" id="PF14355">
    <property type="entry name" value="Abi_C"/>
    <property type="match status" value="1"/>
</dbReference>
<dbReference type="EMBL" id="LQYY01000104">
    <property type="protein sequence ID" value="KYD32803.1"/>
    <property type="molecule type" value="Genomic_DNA"/>
</dbReference>
<accession>A0A150N7W8</accession>
<evidence type="ECO:0000259" key="1">
    <source>
        <dbReference type="Pfam" id="PF14355"/>
    </source>
</evidence>
<name>A0A150N7W8_GEOSE</name>
<proteinExistence type="predicted"/>
<sequence>MHTALHGYLKKICDEAGIVFEKDRPTIQEIFSKLKNEHPCFKVDNDPNFNAIINSISKLLHKLNDIRNNRSFSHLNENILGEPEALFIINCR</sequence>
<dbReference type="PATRIC" id="fig|1422.17.peg.991"/>
<protein>
    <recommendedName>
        <fullName evidence="1">Abortive infection protein-like C-terminal domain-containing protein</fullName>
    </recommendedName>
</protein>
<organism evidence="2 3">
    <name type="scientific">Geobacillus stearothermophilus</name>
    <name type="common">Bacillus stearothermophilus</name>
    <dbReference type="NCBI Taxonomy" id="1422"/>
    <lineage>
        <taxon>Bacteria</taxon>
        <taxon>Bacillati</taxon>
        <taxon>Bacillota</taxon>
        <taxon>Bacilli</taxon>
        <taxon>Bacillales</taxon>
        <taxon>Anoxybacillaceae</taxon>
        <taxon>Geobacillus</taxon>
    </lineage>
</organism>
<dbReference type="AlphaFoldDB" id="A0A150N7W8"/>
<evidence type="ECO:0000313" key="2">
    <source>
        <dbReference type="EMBL" id="KYD32803.1"/>
    </source>
</evidence>
<gene>
    <name evidence="2" type="ORF">B4114_3122</name>
</gene>
<reference evidence="2 3" key="1">
    <citation type="submission" date="2016-01" db="EMBL/GenBank/DDBJ databases">
        <title>Draft Genome Sequences of Seven Thermophilic Sporeformers Isolated from Foods.</title>
        <authorList>
            <person name="Berendsen E.M."/>
            <person name="Wells-Bennik M.H."/>
            <person name="Krawcyk A.O."/>
            <person name="De Jong A."/>
            <person name="Holsappel S."/>
            <person name="Eijlander R.T."/>
            <person name="Kuipers O.P."/>
        </authorList>
    </citation>
    <scope>NUCLEOTIDE SEQUENCE [LARGE SCALE GENOMIC DNA]</scope>
    <source>
        <strain evidence="2 3">B4114</strain>
    </source>
</reference>
<dbReference type="Proteomes" id="UP000075517">
    <property type="component" value="Unassembled WGS sequence"/>
</dbReference>
<evidence type="ECO:0000313" key="3">
    <source>
        <dbReference type="Proteomes" id="UP000075517"/>
    </source>
</evidence>
<dbReference type="InterPro" id="IPR026001">
    <property type="entry name" value="Abi-like_C"/>
</dbReference>